<reference evidence="1" key="1">
    <citation type="submission" date="2021-01" db="EMBL/GenBank/DDBJ databases">
        <authorList>
            <person name="Li R."/>
            <person name="Bekaert M."/>
        </authorList>
    </citation>
    <scope>NUCLEOTIDE SEQUENCE</scope>
    <source>
        <strain evidence="1">Farmed</strain>
    </source>
</reference>
<accession>A0A812D672</accession>
<evidence type="ECO:0000313" key="1">
    <source>
        <dbReference type="EMBL" id="CAE1294895.1"/>
    </source>
</evidence>
<proteinExistence type="predicted"/>
<keyword evidence="2" id="KW-1185">Reference proteome</keyword>
<dbReference type="EMBL" id="CAHIKZ030002999">
    <property type="protein sequence ID" value="CAE1294895.1"/>
    <property type="molecule type" value="Genomic_DNA"/>
</dbReference>
<dbReference type="OrthoDB" id="5310573at2759"/>
<dbReference type="PANTHER" id="PTHR35841:SF1">
    <property type="entry name" value="PHOSPHONATES-BINDING PERIPLASMIC PROTEIN"/>
    <property type="match status" value="1"/>
</dbReference>
<name>A0A812D672_ACAPH</name>
<sequence>MVGNRAMYFSDVIMRSDNGHEYKEFHDLKGHKFAYSEPYSMSGAYIVLDELKNQKTNSSFFGDIFQSGSHLKSIQMVLKKQVDAAAIDSRVLKYFLDRNPRHERELTVLTSLGPMPTYPIVFRKNLPAAMKTSIVKALLAMPKNPKWASKLRELICFICTAPLIPFALKGGGLWLLSSIFKTEIRLLPLLNASMKSFDKSNIELSVKMFTFLVNIFSSFFHFP</sequence>
<comment type="caution">
    <text evidence="1">The sequence shown here is derived from an EMBL/GenBank/DDBJ whole genome shotgun (WGS) entry which is preliminary data.</text>
</comment>
<dbReference type="Gene3D" id="3.40.190.10">
    <property type="entry name" value="Periplasmic binding protein-like II"/>
    <property type="match status" value="1"/>
</dbReference>
<dbReference type="PANTHER" id="PTHR35841">
    <property type="entry name" value="PHOSPHONATES-BINDING PERIPLASMIC PROTEIN"/>
    <property type="match status" value="1"/>
</dbReference>
<protein>
    <submittedName>
        <fullName evidence="1">Uncharacterized protein</fullName>
    </submittedName>
</protein>
<organism evidence="1 2">
    <name type="scientific">Acanthosepion pharaonis</name>
    <name type="common">Pharaoh cuttlefish</name>
    <name type="synonym">Sepia pharaonis</name>
    <dbReference type="NCBI Taxonomy" id="158019"/>
    <lineage>
        <taxon>Eukaryota</taxon>
        <taxon>Metazoa</taxon>
        <taxon>Spiralia</taxon>
        <taxon>Lophotrochozoa</taxon>
        <taxon>Mollusca</taxon>
        <taxon>Cephalopoda</taxon>
        <taxon>Coleoidea</taxon>
        <taxon>Decapodiformes</taxon>
        <taxon>Sepiida</taxon>
        <taxon>Sepiina</taxon>
        <taxon>Sepiidae</taxon>
        <taxon>Acanthosepion</taxon>
    </lineage>
</organism>
<gene>
    <name evidence="1" type="ORF">SPHA_50664</name>
</gene>
<dbReference type="SUPFAM" id="SSF53850">
    <property type="entry name" value="Periplasmic binding protein-like II"/>
    <property type="match status" value="1"/>
</dbReference>
<dbReference type="Proteomes" id="UP000597762">
    <property type="component" value="Unassembled WGS sequence"/>
</dbReference>
<dbReference type="AlphaFoldDB" id="A0A812D672"/>
<evidence type="ECO:0000313" key="2">
    <source>
        <dbReference type="Proteomes" id="UP000597762"/>
    </source>
</evidence>
<dbReference type="Pfam" id="PF12974">
    <property type="entry name" value="Phosphonate-bd"/>
    <property type="match status" value="1"/>
</dbReference>